<dbReference type="HAMAP" id="MF_00238">
    <property type="entry name" value="Cytidyl_kinase_type1"/>
    <property type="match status" value="1"/>
</dbReference>
<evidence type="ECO:0000256" key="8">
    <source>
        <dbReference type="HAMAP-Rule" id="MF_00238"/>
    </source>
</evidence>
<dbReference type="PANTHER" id="PTHR21299">
    <property type="entry name" value="CYTIDYLATE KINASE/PANTOATE-BETA-ALANINE LIGASE"/>
    <property type="match status" value="1"/>
</dbReference>
<evidence type="ECO:0000256" key="4">
    <source>
        <dbReference type="ARBA" id="ARBA00022777"/>
    </source>
</evidence>
<dbReference type="GO" id="GO:0005829">
    <property type="term" value="C:cytosol"/>
    <property type="evidence" value="ECO:0007669"/>
    <property type="project" value="TreeGrafter"/>
</dbReference>
<evidence type="ECO:0000256" key="1">
    <source>
        <dbReference type="ARBA" id="ARBA00009427"/>
    </source>
</evidence>
<comment type="catalytic activity">
    <reaction evidence="7 8">
        <text>CMP + ATP = CDP + ADP</text>
        <dbReference type="Rhea" id="RHEA:11600"/>
        <dbReference type="ChEBI" id="CHEBI:30616"/>
        <dbReference type="ChEBI" id="CHEBI:58069"/>
        <dbReference type="ChEBI" id="CHEBI:60377"/>
        <dbReference type="ChEBI" id="CHEBI:456216"/>
        <dbReference type="EC" id="2.7.4.25"/>
    </reaction>
</comment>
<dbReference type="GO" id="GO:0015949">
    <property type="term" value="P:nucleobase-containing small molecule interconversion"/>
    <property type="evidence" value="ECO:0007669"/>
    <property type="project" value="TreeGrafter"/>
</dbReference>
<evidence type="ECO:0000259" key="9">
    <source>
        <dbReference type="Pfam" id="PF02224"/>
    </source>
</evidence>
<keyword evidence="4 8" id="KW-0418">Kinase</keyword>
<keyword evidence="3 8" id="KW-0547">Nucleotide-binding</keyword>
<comment type="similarity">
    <text evidence="1 8">Belongs to the cytidylate kinase family. Type 1 subfamily.</text>
</comment>
<reference evidence="10 11" key="1">
    <citation type="journal article" date="2015" name="Genome Announc.">
        <title>Complete Genome Sequence of Sedimenticola thiotaurini Strain SIP-G1, a Polyphosphate- and Polyhydroxyalkanoate-Accumulating Sulfur-Oxidizing Gammaproteobacterium Isolated from Salt Marsh Sediments.</title>
        <authorList>
            <person name="Flood B.E."/>
            <person name="Jones D.S."/>
            <person name="Bailey J.V."/>
        </authorList>
    </citation>
    <scope>NUCLEOTIDE SEQUENCE [LARGE SCALE GENOMIC DNA]</scope>
    <source>
        <strain evidence="10 11">SIP-G1</strain>
    </source>
</reference>
<gene>
    <name evidence="8 10" type="primary">cmk</name>
    <name evidence="10" type="ORF">AAY24_03410</name>
</gene>
<accession>A0A0F7JXN2</accession>
<evidence type="ECO:0000256" key="7">
    <source>
        <dbReference type="ARBA" id="ARBA00048478"/>
    </source>
</evidence>
<proteinExistence type="inferred from homology"/>
<evidence type="ECO:0000256" key="3">
    <source>
        <dbReference type="ARBA" id="ARBA00022741"/>
    </source>
</evidence>
<evidence type="ECO:0000256" key="2">
    <source>
        <dbReference type="ARBA" id="ARBA00022679"/>
    </source>
</evidence>
<dbReference type="InterPro" id="IPR027417">
    <property type="entry name" value="P-loop_NTPase"/>
</dbReference>
<dbReference type="EMBL" id="CP011412">
    <property type="protein sequence ID" value="AKH19560.1"/>
    <property type="molecule type" value="Genomic_DNA"/>
</dbReference>
<dbReference type="RefSeq" id="WP_046858497.1">
    <property type="nucleotide sequence ID" value="NZ_CP011412.1"/>
</dbReference>
<comment type="subcellular location">
    <subcellularLocation>
        <location evidence="8">Cytoplasm</location>
    </subcellularLocation>
</comment>
<name>A0A0F7JXN2_9GAMM</name>
<feature type="domain" description="Cytidylate kinase" evidence="9">
    <location>
        <begin position="5"/>
        <end position="213"/>
    </location>
</feature>
<dbReference type="PANTHER" id="PTHR21299:SF2">
    <property type="entry name" value="CYTIDYLATE KINASE"/>
    <property type="match status" value="1"/>
</dbReference>
<dbReference type="GO" id="GO:0006220">
    <property type="term" value="P:pyrimidine nucleotide metabolic process"/>
    <property type="evidence" value="ECO:0007669"/>
    <property type="project" value="UniProtKB-UniRule"/>
</dbReference>
<dbReference type="KEGG" id="seds:AAY24_03410"/>
<protein>
    <recommendedName>
        <fullName evidence="8">Cytidylate kinase</fullName>
        <shortName evidence="8">CK</shortName>
        <ecNumber evidence="8">2.7.4.25</ecNumber>
    </recommendedName>
    <alternativeName>
        <fullName evidence="8">Cytidine monophosphate kinase</fullName>
        <shortName evidence="8">CMP kinase</shortName>
    </alternativeName>
</protein>
<dbReference type="GO" id="GO:0005524">
    <property type="term" value="F:ATP binding"/>
    <property type="evidence" value="ECO:0007669"/>
    <property type="project" value="UniProtKB-UniRule"/>
</dbReference>
<dbReference type="GO" id="GO:0036430">
    <property type="term" value="F:CMP kinase activity"/>
    <property type="evidence" value="ECO:0007669"/>
    <property type="project" value="RHEA"/>
</dbReference>
<dbReference type="AlphaFoldDB" id="A0A0F7JXN2"/>
<keyword evidence="2 8" id="KW-0808">Transferase</keyword>
<evidence type="ECO:0000256" key="5">
    <source>
        <dbReference type="ARBA" id="ARBA00022840"/>
    </source>
</evidence>
<organism evidence="10 11">
    <name type="scientific">Sedimenticola thiotaurini</name>
    <dbReference type="NCBI Taxonomy" id="1543721"/>
    <lineage>
        <taxon>Bacteria</taxon>
        <taxon>Pseudomonadati</taxon>
        <taxon>Pseudomonadota</taxon>
        <taxon>Gammaproteobacteria</taxon>
        <taxon>Chromatiales</taxon>
        <taxon>Sedimenticolaceae</taxon>
        <taxon>Sedimenticola</taxon>
    </lineage>
</organism>
<keyword evidence="5 8" id="KW-0067">ATP-binding</keyword>
<dbReference type="InterPro" id="IPR011994">
    <property type="entry name" value="Cytidylate_kinase_dom"/>
</dbReference>
<sequence length="221" mass="23710">MAPIITIDGPSGSGKGTIASRLAGILGWRCLDSGALYRLLGYAAGQAGISLDNADELARLALDMRIEFRDGQVLLDGEDVTLAIRSEQAGNAASKVAALPEVRAALLAWQRACAVEPGLVADGRDMGSVVFPGADVKIFLDASAEERAQRRYKQLIEKGLSANLQSLVAEIRERDDRDRNRSVAPLMAPEGALIVDSTALSIDEVLERVLDRVYQILPELK</sequence>
<evidence type="ECO:0000256" key="6">
    <source>
        <dbReference type="ARBA" id="ARBA00047615"/>
    </source>
</evidence>
<dbReference type="Pfam" id="PF02224">
    <property type="entry name" value="Cytidylate_kin"/>
    <property type="match status" value="1"/>
</dbReference>
<dbReference type="Gene3D" id="3.40.50.300">
    <property type="entry name" value="P-loop containing nucleotide triphosphate hydrolases"/>
    <property type="match status" value="1"/>
</dbReference>
<dbReference type="InterPro" id="IPR003136">
    <property type="entry name" value="Cytidylate_kin"/>
</dbReference>
<dbReference type="SUPFAM" id="SSF52540">
    <property type="entry name" value="P-loop containing nucleoside triphosphate hydrolases"/>
    <property type="match status" value="1"/>
</dbReference>
<dbReference type="Proteomes" id="UP000034410">
    <property type="component" value="Chromosome"/>
</dbReference>
<keyword evidence="8" id="KW-0963">Cytoplasm</keyword>
<evidence type="ECO:0000313" key="11">
    <source>
        <dbReference type="Proteomes" id="UP000034410"/>
    </source>
</evidence>
<dbReference type="OrthoDB" id="9807434at2"/>
<dbReference type="GO" id="GO:0036431">
    <property type="term" value="F:dCMP kinase activity"/>
    <property type="evidence" value="ECO:0007669"/>
    <property type="project" value="InterPro"/>
</dbReference>
<evidence type="ECO:0000313" key="10">
    <source>
        <dbReference type="EMBL" id="AKH19560.1"/>
    </source>
</evidence>
<dbReference type="EC" id="2.7.4.25" evidence="8"/>
<keyword evidence="11" id="KW-1185">Reference proteome</keyword>
<dbReference type="NCBIfam" id="TIGR00017">
    <property type="entry name" value="cmk"/>
    <property type="match status" value="1"/>
</dbReference>
<comment type="catalytic activity">
    <reaction evidence="6 8">
        <text>dCMP + ATP = dCDP + ADP</text>
        <dbReference type="Rhea" id="RHEA:25094"/>
        <dbReference type="ChEBI" id="CHEBI:30616"/>
        <dbReference type="ChEBI" id="CHEBI:57566"/>
        <dbReference type="ChEBI" id="CHEBI:58593"/>
        <dbReference type="ChEBI" id="CHEBI:456216"/>
        <dbReference type="EC" id="2.7.4.25"/>
    </reaction>
</comment>
<dbReference type="PATRIC" id="fig|1543721.4.peg.715"/>
<dbReference type="CDD" id="cd02020">
    <property type="entry name" value="CMPK"/>
    <property type="match status" value="1"/>
</dbReference>
<feature type="binding site" evidence="8">
    <location>
        <begin position="9"/>
        <end position="17"/>
    </location>
    <ligand>
        <name>ATP</name>
        <dbReference type="ChEBI" id="CHEBI:30616"/>
    </ligand>
</feature>